<reference evidence="2 3" key="1">
    <citation type="submission" date="2021-06" db="EMBL/GenBank/DDBJ databases">
        <title>Clostridia strains as spoilage organisms.</title>
        <authorList>
            <person name="Wambui J."/>
            <person name="Stephan R."/>
            <person name="Stevens M.J.A."/>
        </authorList>
    </citation>
    <scope>NUCLEOTIDE SEQUENCE [LARGE SCALE GENOMIC DNA]</scope>
    <source>
        <strain evidence="2 3">DSM 14204</strain>
    </source>
</reference>
<evidence type="ECO:0000313" key="2">
    <source>
        <dbReference type="EMBL" id="MBU3161372.1"/>
    </source>
</evidence>
<feature type="transmembrane region" description="Helical" evidence="1">
    <location>
        <begin position="12"/>
        <end position="33"/>
    </location>
</feature>
<organism evidence="2 3">
    <name type="scientific">Clostridium frigoris</name>
    <dbReference type="NCBI Taxonomy" id="205327"/>
    <lineage>
        <taxon>Bacteria</taxon>
        <taxon>Bacillati</taxon>
        <taxon>Bacillota</taxon>
        <taxon>Clostridia</taxon>
        <taxon>Eubacteriales</taxon>
        <taxon>Clostridiaceae</taxon>
        <taxon>Clostridium</taxon>
    </lineage>
</organism>
<sequence>MRVPTKKSFKRIFISTLTMIIFYLSISFIRGVSIKNIDWIAILVFSSTFFIVSILICHKEEQTIK</sequence>
<keyword evidence="1" id="KW-1133">Transmembrane helix</keyword>
<accession>A0ABS6BXN8</accession>
<dbReference type="RefSeq" id="WP_216151185.1">
    <property type="nucleotide sequence ID" value="NZ_JAHLDV010000060.1"/>
</dbReference>
<comment type="caution">
    <text evidence="2">The sequence shown here is derived from an EMBL/GenBank/DDBJ whole genome shotgun (WGS) entry which is preliminary data.</text>
</comment>
<keyword evidence="3" id="KW-1185">Reference proteome</keyword>
<keyword evidence="1" id="KW-0812">Transmembrane</keyword>
<proteinExistence type="predicted"/>
<keyword evidence="1" id="KW-0472">Membrane</keyword>
<evidence type="ECO:0000256" key="1">
    <source>
        <dbReference type="SAM" id="Phobius"/>
    </source>
</evidence>
<name>A0ABS6BXN8_9CLOT</name>
<feature type="transmembrane region" description="Helical" evidence="1">
    <location>
        <begin position="39"/>
        <end position="57"/>
    </location>
</feature>
<protein>
    <submittedName>
        <fullName evidence="2">Uncharacterized protein</fullName>
    </submittedName>
</protein>
<evidence type="ECO:0000313" key="3">
    <source>
        <dbReference type="Proteomes" id="UP000776252"/>
    </source>
</evidence>
<dbReference type="EMBL" id="JAHLDV010000060">
    <property type="protein sequence ID" value="MBU3161372.1"/>
    <property type="molecule type" value="Genomic_DNA"/>
</dbReference>
<dbReference type="Proteomes" id="UP000776252">
    <property type="component" value="Unassembled WGS sequence"/>
</dbReference>
<gene>
    <name evidence="2" type="ORF">KPL37_16815</name>
</gene>